<accession>A0A1M5DL38</accession>
<gene>
    <name evidence="1" type="ORF">SAMN05444351_0433</name>
</gene>
<evidence type="ECO:0000313" key="1">
    <source>
        <dbReference type="EMBL" id="SHF67719.1"/>
    </source>
</evidence>
<dbReference type="STRING" id="1070870.SAMN05444351_0433"/>
<keyword evidence="2" id="KW-1185">Reference proteome</keyword>
<evidence type="ECO:0000313" key="2">
    <source>
        <dbReference type="Proteomes" id="UP000184471"/>
    </source>
</evidence>
<name>A0A1M5DL38_9ACTN</name>
<dbReference type="OrthoDB" id="5195985at2"/>
<dbReference type="Proteomes" id="UP000184471">
    <property type="component" value="Unassembled WGS sequence"/>
</dbReference>
<organism evidence="1 2">
    <name type="scientific">Geodermatophilus nigrescens</name>
    <dbReference type="NCBI Taxonomy" id="1070870"/>
    <lineage>
        <taxon>Bacteria</taxon>
        <taxon>Bacillati</taxon>
        <taxon>Actinomycetota</taxon>
        <taxon>Actinomycetes</taxon>
        <taxon>Geodermatophilales</taxon>
        <taxon>Geodermatophilaceae</taxon>
        <taxon>Geodermatophilus</taxon>
    </lineage>
</organism>
<reference evidence="1 2" key="1">
    <citation type="submission" date="2016-11" db="EMBL/GenBank/DDBJ databases">
        <authorList>
            <person name="Jaros S."/>
            <person name="Januszkiewicz K."/>
            <person name="Wedrychowicz H."/>
        </authorList>
    </citation>
    <scope>NUCLEOTIDE SEQUENCE [LARGE SCALE GENOMIC DNA]</scope>
    <source>
        <strain evidence="1 2">DSM 45408</strain>
    </source>
</reference>
<dbReference type="EMBL" id="FQVX01000001">
    <property type="protein sequence ID" value="SHF67719.1"/>
    <property type="molecule type" value="Genomic_DNA"/>
</dbReference>
<dbReference type="RefSeq" id="WP_073418325.1">
    <property type="nucleotide sequence ID" value="NZ_FQVX01000001.1"/>
</dbReference>
<protein>
    <recommendedName>
        <fullName evidence="3">Excreted virulence factor EspC, type VII ESX diderm</fullName>
    </recommendedName>
</protein>
<evidence type="ECO:0008006" key="3">
    <source>
        <dbReference type="Google" id="ProtNLM"/>
    </source>
</evidence>
<proteinExistence type="predicted"/>
<sequence length="106" mass="10410">MSAPIAIQLDAVQELAEELALLASELSSEVGLCTSTAASLDVAAPGEVSESAGATGRAWAGLVDRLATGTGAVAGTLLAAVRSYRLADAALSDRVLAARAGRDGGA</sequence>
<dbReference type="AlphaFoldDB" id="A0A1M5DL38"/>